<organism evidence="1 2">
    <name type="scientific">Dyella mobilis</name>
    <dbReference type="NCBI Taxonomy" id="1849582"/>
    <lineage>
        <taxon>Bacteria</taxon>
        <taxon>Pseudomonadati</taxon>
        <taxon>Pseudomonadota</taxon>
        <taxon>Gammaproteobacteria</taxon>
        <taxon>Lysobacterales</taxon>
        <taxon>Rhodanobacteraceae</taxon>
        <taxon>Dyella</taxon>
    </lineage>
</organism>
<gene>
    <name evidence="1" type="ORF">ISS99_07910</name>
</gene>
<sequence length="313" mass="35110">MTLVCCWLNKSNSRSRITAIAEGRTSTRIDTGWMRHGGMLIPSSQWVTNSDTTTKLYSLHVRCYDLSALDGVRGIWSTPYYATEIGIGFSGPCFEAMSIIALYRRCLEQLVFTGESLPRPEPIRLVQILQEITTRWFSTSQMPMGSQVDFLVFGYSSVDGQPWAAKVRCGSDKNAELVEFKNPLESQNLQCVGDVGERLTFRKAIKDIRTRIQRHSKRIRPRKGFDARMDAELEAARHESADKKAIENLVIREIRKASNETVGGVVQKAEAILCDDYRCVVTFSKDDQDYILDGLPPAGDGLSYIPIVEKIGG</sequence>
<dbReference type="EMBL" id="JADIKF010000038">
    <property type="protein sequence ID" value="MBM7129446.1"/>
    <property type="molecule type" value="Genomic_DNA"/>
</dbReference>
<protein>
    <submittedName>
        <fullName evidence="1">Uncharacterized protein</fullName>
    </submittedName>
</protein>
<reference evidence="1" key="1">
    <citation type="submission" date="2020-10" db="EMBL/GenBank/DDBJ databases">
        <title>Phylogeny of dyella-like bacteria.</title>
        <authorList>
            <person name="Fu J."/>
        </authorList>
    </citation>
    <scope>NUCLEOTIDE SEQUENCE</scope>
    <source>
        <strain evidence="1">DHON07</strain>
    </source>
</reference>
<proteinExistence type="predicted"/>
<keyword evidence="2" id="KW-1185">Reference proteome</keyword>
<dbReference type="Proteomes" id="UP001430193">
    <property type="component" value="Unassembled WGS sequence"/>
</dbReference>
<accession>A0ABS2KE39</accession>
<evidence type="ECO:0000313" key="2">
    <source>
        <dbReference type="Proteomes" id="UP001430193"/>
    </source>
</evidence>
<name>A0ABS2KE39_9GAMM</name>
<evidence type="ECO:0000313" key="1">
    <source>
        <dbReference type="EMBL" id="MBM7129446.1"/>
    </source>
</evidence>
<comment type="caution">
    <text evidence="1">The sequence shown here is derived from an EMBL/GenBank/DDBJ whole genome shotgun (WGS) entry which is preliminary data.</text>
</comment>
<dbReference type="RefSeq" id="WP_204631071.1">
    <property type="nucleotide sequence ID" value="NZ_BSOC01000003.1"/>
</dbReference>